<proteinExistence type="predicted"/>
<accession>A0A0E9SUZ1</accession>
<protein>
    <submittedName>
        <fullName evidence="1">Uncharacterized protein</fullName>
    </submittedName>
</protein>
<dbReference type="AlphaFoldDB" id="A0A0E9SUZ1"/>
<sequence length="29" mass="3267">MAVPPEGFTTCNAFVTRVFNQSLKRDTHV</sequence>
<reference evidence="1" key="2">
    <citation type="journal article" date="2015" name="Fish Shellfish Immunol.">
        <title>Early steps in the European eel (Anguilla anguilla)-Vibrio vulnificus interaction in the gills: Role of the RtxA13 toxin.</title>
        <authorList>
            <person name="Callol A."/>
            <person name="Pajuelo D."/>
            <person name="Ebbesson L."/>
            <person name="Teles M."/>
            <person name="MacKenzie S."/>
            <person name="Amaro C."/>
        </authorList>
    </citation>
    <scope>NUCLEOTIDE SEQUENCE</scope>
</reference>
<reference evidence="1" key="1">
    <citation type="submission" date="2014-11" db="EMBL/GenBank/DDBJ databases">
        <authorList>
            <person name="Amaro Gonzalez C."/>
        </authorList>
    </citation>
    <scope>NUCLEOTIDE SEQUENCE</scope>
</reference>
<organism evidence="1">
    <name type="scientific">Anguilla anguilla</name>
    <name type="common">European freshwater eel</name>
    <name type="synonym">Muraena anguilla</name>
    <dbReference type="NCBI Taxonomy" id="7936"/>
    <lineage>
        <taxon>Eukaryota</taxon>
        <taxon>Metazoa</taxon>
        <taxon>Chordata</taxon>
        <taxon>Craniata</taxon>
        <taxon>Vertebrata</taxon>
        <taxon>Euteleostomi</taxon>
        <taxon>Actinopterygii</taxon>
        <taxon>Neopterygii</taxon>
        <taxon>Teleostei</taxon>
        <taxon>Anguilliformes</taxon>
        <taxon>Anguillidae</taxon>
        <taxon>Anguilla</taxon>
    </lineage>
</organism>
<evidence type="ECO:0000313" key="1">
    <source>
        <dbReference type="EMBL" id="JAH45121.1"/>
    </source>
</evidence>
<name>A0A0E9SUZ1_ANGAN</name>
<dbReference type="EMBL" id="GBXM01063456">
    <property type="protein sequence ID" value="JAH45121.1"/>
    <property type="molecule type" value="Transcribed_RNA"/>
</dbReference>